<accession>A0ABY9Y472</accession>
<dbReference type="Proteomes" id="UP001303407">
    <property type="component" value="Chromosome"/>
</dbReference>
<name>A0ABY9Y472_9FLAO</name>
<protein>
    <submittedName>
        <fullName evidence="1">Uncharacterized protein</fullName>
    </submittedName>
</protein>
<dbReference type="EMBL" id="CP134536">
    <property type="protein sequence ID" value="WNH13047.1"/>
    <property type="molecule type" value="Genomic_DNA"/>
</dbReference>
<proteinExistence type="predicted"/>
<evidence type="ECO:0000313" key="2">
    <source>
        <dbReference type="Proteomes" id="UP001303407"/>
    </source>
</evidence>
<keyword evidence="2" id="KW-1185">Reference proteome</keyword>
<dbReference type="RefSeq" id="WP_415863026.1">
    <property type="nucleotide sequence ID" value="NZ_CP134536.1"/>
</dbReference>
<organism evidence="1 2">
    <name type="scientific">Thalassobellus suaedae</name>
    <dbReference type="NCBI Taxonomy" id="3074124"/>
    <lineage>
        <taxon>Bacteria</taxon>
        <taxon>Pseudomonadati</taxon>
        <taxon>Bacteroidota</taxon>
        <taxon>Flavobacteriia</taxon>
        <taxon>Flavobacteriales</taxon>
        <taxon>Flavobacteriaceae</taxon>
        <taxon>Thalassobellus</taxon>
    </lineage>
</organism>
<gene>
    <name evidence="1" type="ORF">RHP49_02065</name>
</gene>
<sequence>MEIGIERDNGKYVGYKIDGEIINGLYQTVELDKIADNCKNFDIKVEKPKNGMVASKMSKRDNLCILTMKFDKENQVQFLVGNDLNLIELNCIPTEQMPTDLRKMIIQAYELTQKNTLKDFMN</sequence>
<reference evidence="1 2" key="1">
    <citation type="submission" date="2023-09" db="EMBL/GenBank/DDBJ databases">
        <title>Thalassobella suaedae gen. nov., sp. nov., a marine bacterium of the family Flavobacteriaceae isolated from a halophyte Suaeda japonica.</title>
        <authorList>
            <person name="Lee S.Y."/>
            <person name="Hwang C.Y."/>
        </authorList>
    </citation>
    <scope>NUCLEOTIDE SEQUENCE [LARGE SCALE GENOMIC DNA]</scope>
    <source>
        <strain evidence="1 2">HL-DH10</strain>
    </source>
</reference>
<evidence type="ECO:0000313" key="1">
    <source>
        <dbReference type="EMBL" id="WNH13047.1"/>
    </source>
</evidence>